<dbReference type="eggNOG" id="COG3945">
    <property type="taxonomic scope" value="Bacteria"/>
</dbReference>
<dbReference type="InterPro" id="IPR006311">
    <property type="entry name" value="TAT_signal"/>
</dbReference>
<organism evidence="2 3">
    <name type="scientific">Blastococcus saxobsidens (strain DD2)</name>
    <dbReference type="NCBI Taxonomy" id="1146883"/>
    <lineage>
        <taxon>Bacteria</taxon>
        <taxon>Bacillati</taxon>
        <taxon>Actinomycetota</taxon>
        <taxon>Actinomycetes</taxon>
        <taxon>Geodermatophilales</taxon>
        <taxon>Geodermatophilaceae</taxon>
        <taxon>Blastococcus</taxon>
    </lineage>
</organism>
<dbReference type="PANTHER" id="PTHR39966">
    <property type="entry name" value="BLL2471 PROTEIN-RELATED"/>
    <property type="match status" value="1"/>
</dbReference>
<dbReference type="PROSITE" id="PS51318">
    <property type="entry name" value="TAT"/>
    <property type="match status" value="1"/>
</dbReference>
<dbReference type="Pfam" id="PF01814">
    <property type="entry name" value="Hemerythrin"/>
    <property type="match status" value="1"/>
</dbReference>
<dbReference type="HOGENOM" id="CLU_094544_0_0_11"/>
<evidence type="ECO:0000259" key="1">
    <source>
        <dbReference type="Pfam" id="PF01814"/>
    </source>
</evidence>
<dbReference type="EMBL" id="FO117623">
    <property type="protein sequence ID" value="CCG01657.1"/>
    <property type="molecule type" value="Genomic_DNA"/>
</dbReference>
<protein>
    <recommendedName>
        <fullName evidence="1">Hemerythrin-like domain-containing protein</fullName>
    </recommendedName>
</protein>
<dbReference type="KEGG" id="bsd:BLASA_0702"/>
<reference evidence="3" key="2">
    <citation type="submission" date="2012-02" db="EMBL/GenBank/DDBJ databases">
        <title>Complete genome sequence of Blastococcus saxobsidens strain DD2.</title>
        <authorList>
            <person name="Genoscope."/>
        </authorList>
    </citation>
    <scope>NUCLEOTIDE SEQUENCE [LARGE SCALE GENOMIC DNA]</scope>
    <source>
        <strain evidence="3">DD2</strain>
    </source>
</reference>
<dbReference type="PANTHER" id="PTHR39966:SF1">
    <property type="entry name" value="HEMERYTHRIN-LIKE DOMAIN-CONTAINING PROTEIN"/>
    <property type="match status" value="1"/>
</dbReference>
<name>H6RRL4_BLASD</name>
<dbReference type="STRING" id="1146883.BLASA_0702"/>
<evidence type="ECO:0000313" key="2">
    <source>
        <dbReference type="EMBL" id="CCG01657.1"/>
    </source>
</evidence>
<dbReference type="OrthoDB" id="2083283at2"/>
<dbReference type="RefSeq" id="WP_014374569.1">
    <property type="nucleotide sequence ID" value="NC_016943.1"/>
</dbReference>
<dbReference type="GO" id="GO:0005886">
    <property type="term" value="C:plasma membrane"/>
    <property type="evidence" value="ECO:0007669"/>
    <property type="project" value="TreeGrafter"/>
</dbReference>
<proteinExistence type="predicted"/>
<dbReference type="Gene3D" id="1.20.120.520">
    <property type="entry name" value="nmb1532 protein domain like"/>
    <property type="match status" value="1"/>
</dbReference>
<accession>H6RRL4</accession>
<keyword evidence="3" id="KW-1185">Reference proteome</keyword>
<evidence type="ECO:0000313" key="3">
    <source>
        <dbReference type="Proteomes" id="UP000007517"/>
    </source>
</evidence>
<feature type="domain" description="Hemerythrin-like" evidence="1">
    <location>
        <begin position="123"/>
        <end position="209"/>
    </location>
</feature>
<reference evidence="2 3" key="1">
    <citation type="journal article" date="2012" name="J. Bacteriol.">
        <title>Genome Sequence of Blastococcus saxobsidens DD2, a Stone-Inhabiting Bacterium.</title>
        <authorList>
            <person name="Chouaia B."/>
            <person name="Crotti E."/>
            <person name="Brusetti L."/>
            <person name="Daffonchio D."/>
            <person name="Essoussi I."/>
            <person name="Nouioui I."/>
            <person name="Sbissi I."/>
            <person name="Ghodhbane-Gtari F."/>
            <person name="Gtari M."/>
            <person name="Vacherie B."/>
            <person name="Barbe V."/>
            <person name="Medigue C."/>
            <person name="Gury J."/>
            <person name="Pujic P."/>
            <person name="Normand P."/>
        </authorList>
    </citation>
    <scope>NUCLEOTIDE SEQUENCE [LARGE SCALE GENOMIC DNA]</scope>
    <source>
        <strain evidence="2 3">DD2</strain>
    </source>
</reference>
<gene>
    <name evidence="2" type="ordered locus">BLASA_0702</name>
</gene>
<sequence>MTTDPAARAGRGRITRRGLLTGAAGLAAGVGGTQAVHLLTDADHDTAPRPPSPGEELMTEHGVLKRILLVYRAAADQLAADAVPPVDAVIDAARLVHDYVESFHEGLEEAYVFPRVRDAHPDLVRTLLVQHHRGRHLTTQIYRAGDLDLTRPDARERLRTMLDQFVRMYEPHEAWEDTVIYPALRRRTPQRDLDLLAERFADLENTHYGDAALQQVLDRVAGIEEQLGVADLAAFTPAGEDGY</sequence>
<dbReference type="InterPro" id="IPR012312">
    <property type="entry name" value="Hemerythrin-like"/>
</dbReference>
<dbReference type="Proteomes" id="UP000007517">
    <property type="component" value="Chromosome"/>
</dbReference>
<dbReference type="AlphaFoldDB" id="H6RRL4"/>